<evidence type="ECO:0000256" key="4">
    <source>
        <dbReference type="ARBA" id="ARBA00022490"/>
    </source>
</evidence>
<feature type="binding site" evidence="12">
    <location>
        <position position="250"/>
    </location>
    <ligand>
        <name>Zn(2+)</name>
        <dbReference type="ChEBI" id="CHEBI:29105"/>
    </ligand>
</feature>
<dbReference type="Pfam" id="PF01406">
    <property type="entry name" value="tRNA-synt_1e"/>
    <property type="match status" value="1"/>
</dbReference>
<name>A0A1H0ZWQ0_9FLAO</name>
<proteinExistence type="inferred from homology"/>
<comment type="similarity">
    <text evidence="2 12">Belongs to the class-I aminoacyl-tRNA synthetase family.</text>
</comment>
<feature type="binding site" evidence="12">
    <location>
        <position position="254"/>
    </location>
    <ligand>
        <name>Zn(2+)</name>
        <dbReference type="ChEBI" id="CHEBI:29105"/>
    </ligand>
</feature>
<sequence>MQLKIYNSLTSEKEIFKPILEGNVGMYVCGPTVYSNVHLGNVRTFLSFDFIYRSLTHLGYKVRYVRNITDAGHLTDDGDVNNDRFVKQTRLEKLEPMEIVQKYTVDFHKVLDMFNLLPPNIEPTATGHIVEQIELTQKLIEKGFAYESNGSVYFDVLEYNKRGLNYGELSKRNIEELFANTRDLDGQGEKKNPQDFALWKKASPAHIMRWNSPWGEGFPGWHLECTAMSTKYLGEKFDIHGGGMDLKFPHHECEIAQGKACNDIAPVNYWMHANMLTMNSQRMSKSTGNYILPMQLVTGENDFFEKPFHPSIVRFCFLQAHYRSVLDISNDAMIASEKGFIRLMEAVKVLNSITPNDEKQSGFSLEEWKNKAYDALTDDFNSPVLIAHIFEAVKYIFALKDEKETISTKDLEDLKSTLNALIFDVLGLQMIEENNNEKLDQTLQVLIELRNQARKSKNFDLSDQIRDKLLAEGIELKDGRDGTTYVLN</sequence>
<feature type="binding site" evidence="12">
    <location>
        <position position="225"/>
    </location>
    <ligand>
        <name>Zn(2+)</name>
        <dbReference type="ChEBI" id="CHEBI:29105"/>
    </ligand>
</feature>
<dbReference type="EC" id="6.1.1.16" evidence="12"/>
<dbReference type="RefSeq" id="WP_089754487.1">
    <property type="nucleotide sequence ID" value="NZ_FNKL01000002.1"/>
</dbReference>
<keyword evidence="11 12" id="KW-0030">Aminoacyl-tRNA synthetase</keyword>
<keyword evidence="6 12" id="KW-0479">Metal-binding</keyword>
<dbReference type="GO" id="GO:0006423">
    <property type="term" value="P:cysteinyl-tRNA aminoacylation"/>
    <property type="evidence" value="ECO:0007669"/>
    <property type="project" value="UniProtKB-UniRule"/>
</dbReference>
<feature type="binding site" evidence="12">
    <location>
        <position position="29"/>
    </location>
    <ligand>
        <name>Zn(2+)</name>
        <dbReference type="ChEBI" id="CHEBI:29105"/>
    </ligand>
</feature>
<keyword evidence="9 12" id="KW-0067">ATP-binding</keyword>
<dbReference type="Gene3D" id="3.40.50.620">
    <property type="entry name" value="HUPs"/>
    <property type="match status" value="1"/>
</dbReference>
<evidence type="ECO:0000256" key="7">
    <source>
        <dbReference type="ARBA" id="ARBA00022741"/>
    </source>
</evidence>
<dbReference type="GO" id="GO:0004817">
    <property type="term" value="F:cysteine-tRNA ligase activity"/>
    <property type="evidence" value="ECO:0007669"/>
    <property type="project" value="UniProtKB-UniRule"/>
</dbReference>
<dbReference type="InterPro" id="IPR024909">
    <property type="entry name" value="Cys-tRNA/MSH_ligase"/>
</dbReference>
<dbReference type="Proteomes" id="UP000199627">
    <property type="component" value="Unassembled WGS sequence"/>
</dbReference>
<dbReference type="InterPro" id="IPR032678">
    <property type="entry name" value="tRNA-synt_1_cat_dom"/>
</dbReference>
<dbReference type="STRING" id="311333.SAMN05421664_1115"/>
<accession>A0A1H0ZWQ0</accession>
<comment type="catalytic activity">
    <reaction evidence="12">
        <text>tRNA(Cys) + L-cysteine + ATP = L-cysteinyl-tRNA(Cys) + AMP + diphosphate</text>
        <dbReference type="Rhea" id="RHEA:17773"/>
        <dbReference type="Rhea" id="RHEA-COMP:9661"/>
        <dbReference type="Rhea" id="RHEA-COMP:9679"/>
        <dbReference type="ChEBI" id="CHEBI:30616"/>
        <dbReference type="ChEBI" id="CHEBI:33019"/>
        <dbReference type="ChEBI" id="CHEBI:35235"/>
        <dbReference type="ChEBI" id="CHEBI:78442"/>
        <dbReference type="ChEBI" id="CHEBI:78517"/>
        <dbReference type="ChEBI" id="CHEBI:456215"/>
        <dbReference type="EC" id="6.1.1.16"/>
    </reaction>
</comment>
<feature type="short sequence motif" description="'KMSKS' region" evidence="12">
    <location>
        <begin position="282"/>
        <end position="286"/>
    </location>
</feature>
<dbReference type="PANTHER" id="PTHR10890:SF3">
    <property type="entry name" value="CYSTEINE--TRNA LIGASE, CYTOPLASMIC"/>
    <property type="match status" value="1"/>
</dbReference>
<evidence type="ECO:0000256" key="1">
    <source>
        <dbReference type="ARBA" id="ARBA00004496"/>
    </source>
</evidence>
<dbReference type="HAMAP" id="MF_00041">
    <property type="entry name" value="Cys_tRNA_synth"/>
    <property type="match status" value="1"/>
</dbReference>
<feature type="short sequence motif" description="'HIGH' region" evidence="12">
    <location>
        <begin position="31"/>
        <end position="41"/>
    </location>
</feature>
<feature type="domain" description="Cysteinyl-tRNA synthetase class Ia DALR" evidence="13">
    <location>
        <begin position="371"/>
        <end position="440"/>
    </location>
</feature>
<protein>
    <recommendedName>
        <fullName evidence="12">Cysteine--tRNA ligase</fullName>
        <ecNumber evidence="12">6.1.1.16</ecNumber>
    </recommendedName>
    <alternativeName>
        <fullName evidence="12">Cysteinyl-tRNA synthetase</fullName>
        <shortName evidence="12">CysRS</shortName>
    </alternativeName>
</protein>
<keyword evidence="5 12" id="KW-0436">Ligase</keyword>
<dbReference type="InterPro" id="IPR009080">
    <property type="entry name" value="tRNAsynth_Ia_anticodon-bd"/>
</dbReference>
<dbReference type="InterPro" id="IPR015273">
    <property type="entry name" value="Cys-tRNA-synt_Ia_DALR"/>
</dbReference>
<dbReference type="AlphaFoldDB" id="A0A1H0ZWQ0"/>
<keyword evidence="10 12" id="KW-0648">Protein biosynthesis</keyword>
<dbReference type="SUPFAM" id="SSF47323">
    <property type="entry name" value="Anticodon-binding domain of a subclass of class I aminoacyl-tRNA synthetases"/>
    <property type="match status" value="1"/>
</dbReference>
<dbReference type="Gene3D" id="1.20.120.1910">
    <property type="entry name" value="Cysteine-tRNA ligase, C-terminal anti-codon recognition domain"/>
    <property type="match status" value="1"/>
</dbReference>
<dbReference type="GO" id="GO:0005829">
    <property type="term" value="C:cytosol"/>
    <property type="evidence" value="ECO:0007669"/>
    <property type="project" value="TreeGrafter"/>
</dbReference>
<dbReference type="EMBL" id="FNKL01000002">
    <property type="protein sequence ID" value="SDQ31779.1"/>
    <property type="molecule type" value="Genomic_DNA"/>
</dbReference>
<evidence type="ECO:0000256" key="3">
    <source>
        <dbReference type="ARBA" id="ARBA00011245"/>
    </source>
</evidence>
<dbReference type="PRINTS" id="PR00983">
    <property type="entry name" value="TRNASYNTHCYS"/>
</dbReference>
<evidence type="ECO:0000256" key="5">
    <source>
        <dbReference type="ARBA" id="ARBA00022598"/>
    </source>
</evidence>
<dbReference type="GO" id="GO:0008270">
    <property type="term" value="F:zinc ion binding"/>
    <property type="evidence" value="ECO:0007669"/>
    <property type="project" value="UniProtKB-UniRule"/>
</dbReference>
<evidence type="ECO:0000256" key="6">
    <source>
        <dbReference type="ARBA" id="ARBA00022723"/>
    </source>
</evidence>
<comment type="subcellular location">
    <subcellularLocation>
        <location evidence="1 12">Cytoplasm</location>
    </subcellularLocation>
</comment>
<keyword evidence="4 12" id="KW-0963">Cytoplasm</keyword>
<organism evidence="14 15">
    <name type="scientific">Chryseobacterium soldanellicola</name>
    <dbReference type="NCBI Taxonomy" id="311333"/>
    <lineage>
        <taxon>Bacteria</taxon>
        <taxon>Pseudomonadati</taxon>
        <taxon>Bacteroidota</taxon>
        <taxon>Flavobacteriia</taxon>
        <taxon>Flavobacteriales</taxon>
        <taxon>Weeksellaceae</taxon>
        <taxon>Chryseobacterium group</taxon>
        <taxon>Chryseobacterium</taxon>
    </lineage>
</organism>
<evidence type="ECO:0000256" key="8">
    <source>
        <dbReference type="ARBA" id="ARBA00022833"/>
    </source>
</evidence>
<keyword evidence="8 12" id="KW-0862">Zinc</keyword>
<evidence type="ECO:0000256" key="2">
    <source>
        <dbReference type="ARBA" id="ARBA00005594"/>
    </source>
</evidence>
<dbReference type="InterPro" id="IPR014729">
    <property type="entry name" value="Rossmann-like_a/b/a_fold"/>
</dbReference>
<keyword evidence="15" id="KW-1185">Reference proteome</keyword>
<dbReference type="NCBIfam" id="TIGR00435">
    <property type="entry name" value="cysS"/>
    <property type="match status" value="1"/>
</dbReference>
<reference evidence="15" key="1">
    <citation type="submission" date="2016-10" db="EMBL/GenBank/DDBJ databases">
        <authorList>
            <person name="Varghese N."/>
            <person name="Submissions S."/>
        </authorList>
    </citation>
    <scope>NUCLEOTIDE SEQUENCE [LARGE SCALE GENOMIC DNA]</scope>
    <source>
        <strain evidence="15">DSM 17072</strain>
    </source>
</reference>
<comment type="subunit">
    <text evidence="3 12">Monomer.</text>
</comment>
<dbReference type="SMART" id="SM00840">
    <property type="entry name" value="DALR_2"/>
    <property type="match status" value="1"/>
</dbReference>
<gene>
    <name evidence="12" type="primary">cysS</name>
    <name evidence="14" type="ORF">SAMN05421664_1115</name>
</gene>
<evidence type="ECO:0000256" key="11">
    <source>
        <dbReference type="ARBA" id="ARBA00023146"/>
    </source>
</evidence>
<dbReference type="GO" id="GO:0005524">
    <property type="term" value="F:ATP binding"/>
    <property type="evidence" value="ECO:0007669"/>
    <property type="project" value="UniProtKB-UniRule"/>
</dbReference>
<evidence type="ECO:0000256" key="9">
    <source>
        <dbReference type="ARBA" id="ARBA00022840"/>
    </source>
</evidence>
<evidence type="ECO:0000256" key="12">
    <source>
        <dbReference type="HAMAP-Rule" id="MF_00041"/>
    </source>
</evidence>
<evidence type="ECO:0000259" key="13">
    <source>
        <dbReference type="SMART" id="SM00840"/>
    </source>
</evidence>
<comment type="cofactor">
    <cofactor evidence="12">
        <name>Zn(2+)</name>
        <dbReference type="ChEBI" id="CHEBI:29105"/>
    </cofactor>
    <text evidence="12">Binds 1 zinc ion per subunit.</text>
</comment>
<keyword evidence="7 12" id="KW-0547">Nucleotide-binding</keyword>
<feature type="binding site" evidence="12">
    <location>
        <position position="285"/>
    </location>
    <ligand>
        <name>ATP</name>
        <dbReference type="ChEBI" id="CHEBI:30616"/>
    </ligand>
</feature>
<dbReference type="InterPro" id="IPR015803">
    <property type="entry name" value="Cys-tRNA-ligase"/>
</dbReference>
<evidence type="ECO:0000313" key="15">
    <source>
        <dbReference type="Proteomes" id="UP000199627"/>
    </source>
</evidence>
<evidence type="ECO:0000256" key="10">
    <source>
        <dbReference type="ARBA" id="ARBA00022917"/>
    </source>
</evidence>
<evidence type="ECO:0000313" key="14">
    <source>
        <dbReference type="EMBL" id="SDQ31779.1"/>
    </source>
</evidence>
<dbReference type="OrthoDB" id="9815130at2"/>
<dbReference type="PANTHER" id="PTHR10890">
    <property type="entry name" value="CYSTEINYL-TRNA SYNTHETASE"/>
    <property type="match status" value="1"/>
</dbReference>
<dbReference type="Pfam" id="PF09190">
    <property type="entry name" value="DALR_2"/>
    <property type="match status" value="1"/>
</dbReference>
<dbReference type="SUPFAM" id="SSF52374">
    <property type="entry name" value="Nucleotidylyl transferase"/>
    <property type="match status" value="1"/>
</dbReference>
<dbReference type="CDD" id="cd00672">
    <property type="entry name" value="CysRS_core"/>
    <property type="match status" value="1"/>
</dbReference>